<accession>A0ABN0XLL0</accession>
<dbReference type="EMBL" id="BAAABM010000066">
    <property type="protein sequence ID" value="GAA0366961.1"/>
    <property type="molecule type" value="Genomic_DNA"/>
</dbReference>
<evidence type="ECO:0000313" key="3">
    <source>
        <dbReference type="Proteomes" id="UP001501822"/>
    </source>
</evidence>
<evidence type="ECO:0000256" key="1">
    <source>
        <dbReference type="SAM" id="MobiDB-lite"/>
    </source>
</evidence>
<dbReference type="Proteomes" id="UP001501822">
    <property type="component" value="Unassembled WGS sequence"/>
</dbReference>
<protein>
    <submittedName>
        <fullName evidence="2">Uncharacterized protein</fullName>
    </submittedName>
</protein>
<feature type="region of interest" description="Disordered" evidence="1">
    <location>
        <begin position="115"/>
        <end position="137"/>
    </location>
</feature>
<comment type="caution">
    <text evidence="2">The sequence shown here is derived from an EMBL/GenBank/DDBJ whole genome shotgun (WGS) entry which is preliminary data.</text>
</comment>
<organism evidence="2 3">
    <name type="scientific">Actinoallomurus spadix</name>
    <dbReference type="NCBI Taxonomy" id="79912"/>
    <lineage>
        <taxon>Bacteria</taxon>
        <taxon>Bacillati</taxon>
        <taxon>Actinomycetota</taxon>
        <taxon>Actinomycetes</taxon>
        <taxon>Streptosporangiales</taxon>
        <taxon>Thermomonosporaceae</taxon>
        <taxon>Actinoallomurus</taxon>
    </lineage>
</organism>
<gene>
    <name evidence="2" type="ORF">GCM10010151_66120</name>
</gene>
<keyword evidence="3" id="KW-1185">Reference proteome</keyword>
<proteinExistence type="predicted"/>
<dbReference type="RefSeq" id="WP_252799118.1">
    <property type="nucleotide sequence ID" value="NZ_BAAABM010000066.1"/>
</dbReference>
<reference evidence="2 3" key="1">
    <citation type="journal article" date="2019" name="Int. J. Syst. Evol. Microbiol.">
        <title>The Global Catalogue of Microorganisms (GCM) 10K type strain sequencing project: providing services to taxonomists for standard genome sequencing and annotation.</title>
        <authorList>
            <consortium name="The Broad Institute Genomics Platform"/>
            <consortium name="The Broad Institute Genome Sequencing Center for Infectious Disease"/>
            <person name="Wu L."/>
            <person name="Ma J."/>
        </authorList>
    </citation>
    <scope>NUCLEOTIDE SEQUENCE [LARGE SCALE GENOMIC DNA]</scope>
    <source>
        <strain evidence="2 3">JCM 3146</strain>
    </source>
</reference>
<name>A0ABN0XLL0_9ACTN</name>
<evidence type="ECO:0000313" key="2">
    <source>
        <dbReference type="EMBL" id="GAA0366961.1"/>
    </source>
</evidence>
<sequence length="137" mass="14324">MSRADLLTCAKAFRDESTGLIGDVGRQLEKLASLGAFMGDDDAGKDFKKGYESSMIKTVNALNALANVFSTLAHEGGGLLVPPVEEPGAPPKPPGRDMLGIAERIEGMVKNNKAADWGSSLLPTGVSTPEKGSDPPR</sequence>